<evidence type="ECO:0000256" key="1">
    <source>
        <dbReference type="ARBA" id="ARBA00001917"/>
    </source>
</evidence>
<dbReference type="InterPro" id="IPR037396">
    <property type="entry name" value="FMN_HAD"/>
</dbReference>
<evidence type="ECO:0000313" key="8">
    <source>
        <dbReference type="Proteomes" id="UP001370348"/>
    </source>
</evidence>
<keyword evidence="3" id="KW-0288">FMN</keyword>
<evidence type="ECO:0000256" key="4">
    <source>
        <dbReference type="ARBA" id="ARBA00023002"/>
    </source>
</evidence>
<evidence type="ECO:0000313" key="7">
    <source>
        <dbReference type="EMBL" id="WXB19771.1"/>
    </source>
</evidence>
<dbReference type="PANTHER" id="PTHR10578">
    <property type="entry name" value="S -2-HYDROXY-ACID OXIDASE-RELATED"/>
    <property type="match status" value="1"/>
</dbReference>
<dbReference type="InterPro" id="IPR012133">
    <property type="entry name" value="Alpha-hydoxy_acid_DH_FMN"/>
</dbReference>
<evidence type="ECO:0000259" key="6">
    <source>
        <dbReference type="PROSITE" id="PS51349"/>
    </source>
</evidence>
<dbReference type="Gene3D" id="3.20.20.70">
    <property type="entry name" value="Aldolase class I"/>
    <property type="match status" value="1"/>
</dbReference>
<dbReference type="SUPFAM" id="SSF51395">
    <property type="entry name" value="FMN-linked oxidoreductases"/>
    <property type="match status" value="1"/>
</dbReference>
<accession>A0ABZ2MB72</accession>
<dbReference type="PROSITE" id="PS00557">
    <property type="entry name" value="FMN_HYDROXY_ACID_DH_1"/>
    <property type="match status" value="1"/>
</dbReference>
<keyword evidence="2" id="KW-0285">Flavoprotein</keyword>
<evidence type="ECO:0000256" key="2">
    <source>
        <dbReference type="ARBA" id="ARBA00022630"/>
    </source>
</evidence>
<feature type="domain" description="FMN hydroxy acid dehydrogenase" evidence="6">
    <location>
        <begin position="1"/>
        <end position="360"/>
    </location>
</feature>
<dbReference type="EMBL" id="CP089984">
    <property type="protein sequence ID" value="WXB19771.1"/>
    <property type="molecule type" value="Genomic_DNA"/>
</dbReference>
<protein>
    <submittedName>
        <fullName evidence="7">Alpha-hydroxy-acid oxidizing protein</fullName>
    </submittedName>
</protein>
<keyword evidence="4" id="KW-0560">Oxidoreductase</keyword>
<keyword evidence="8" id="KW-1185">Reference proteome</keyword>
<proteinExistence type="inferred from homology"/>
<organism evidence="7 8">
    <name type="scientific">Pendulispora albinea</name>
    <dbReference type="NCBI Taxonomy" id="2741071"/>
    <lineage>
        <taxon>Bacteria</taxon>
        <taxon>Pseudomonadati</taxon>
        <taxon>Myxococcota</taxon>
        <taxon>Myxococcia</taxon>
        <taxon>Myxococcales</taxon>
        <taxon>Sorangiineae</taxon>
        <taxon>Pendulisporaceae</taxon>
        <taxon>Pendulispora</taxon>
    </lineage>
</organism>
<dbReference type="Pfam" id="PF01070">
    <property type="entry name" value="FMN_dh"/>
    <property type="match status" value="1"/>
</dbReference>
<sequence length="360" mass="38033">MHAILNLHEYEAAARACLGAGAWDYFQGGSEDELTLAENRAAFGRMKLRPRVLVDVTACDTSTRVLDVPVASPILVAPMGFQRLAHADGELATTRAASGAGTVMVASTMASVRLEDLAAVPGSTLWFQLYLFRDRAITMDLVRRAEAAGCRALVITVDAPRLGRRERDLRRGFALPDDLRAANLPPSSAGRLHEAGASGSAIARHAQSNFDAGATWETVAWIRSISTLPVVVKGILTAEDAKLARASGVAAIVVSNHGGRQLDGVLAAIEALPEVVEAVAGGCEVYLDGGVRRGTDVLKALALGARAVLVGRPLLWGLAVDGEAGVRRVLELLRDELALAMALSGRPQVARVDRSLVKFP</sequence>
<dbReference type="Proteomes" id="UP001370348">
    <property type="component" value="Chromosome"/>
</dbReference>
<dbReference type="PROSITE" id="PS51349">
    <property type="entry name" value="FMN_HYDROXY_ACID_DH_2"/>
    <property type="match status" value="1"/>
</dbReference>
<dbReference type="RefSeq" id="WP_394829366.1">
    <property type="nucleotide sequence ID" value="NZ_CP089984.1"/>
</dbReference>
<dbReference type="InterPro" id="IPR008259">
    <property type="entry name" value="FMN_hydac_DH_AS"/>
</dbReference>
<dbReference type="InterPro" id="IPR000262">
    <property type="entry name" value="FMN-dep_DH"/>
</dbReference>
<dbReference type="PANTHER" id="PTHR10578:SF107">
    <property type="entry name" value="2-HYDROXYACID OXIDASE 1"/>
    <property type="match status" value="1"/>
</dbReference>
<dbReference type="InterPro" id="IPR013785">
    <property type="entry name" value="Aldolase_TIM"/>
</dbReference>
<evidence type="ECO:0000256" key="3">
    <source>
        <dbReference type="ARBA" id="ARBA00022643"/>
    </source>
</evidence>
<comment type="similarity">
    <text evidence="5">Belongs to the FMN-dependent alpha-hydroxy acid dehydrogenase family.</text>
</comment>
<evidence type="ECO:0000256" key="5">
    <source>
        <dbReference type="ARBA" id="ARBA00024042"/>
    </source>
</evidence>
<gene>
    <name evidence="7" type="ORF">LZC94_21415</name>
</gene>
<name>A0ABZ2MB72_9BACT</name>
<dbReference type="PIRSF" id="PIRSF000138">
    <property type="entry name" value="Al-hdrx_acd_dh"/>
    <property type="match status" value="1"/>
</dbReference>
<reference evidence="7 8" key="1">
    <citation type="submission" date="2021-12" db="EMBL/GenBank/DDBJ databases">
        <title>Discovery of the Pendulisporaceae a myxobacterial family with distinct sporulation behavior and unique specialized metabolism.</title>
        <authorList>
            <person name="Garcia R."/>
            <person name="Popoff A."/>
            <person name="Bader C.D."/>
            <person name="Loehr J."/>
            <person name="Walesch S."/>
            <person name="Walt C."/>
            <person name="Boldt J."/>
            <person name="Bunk B."/>
            <person name="Haeckl F.J.F.P.J."/>
            <person name="Gunesch A.P."/>
            <person name="Birkelbach J."/>
            <person name="Nuebel U."/>
            <person name="Pietschmann T."/>
            <person name="Bach T."/>
            <person name="Mueller R."/>
        </authorList>
    </citation>
    <scope>NUCLEOTIDE SEQUENCE [LARGE SCALE GENOMIC DNA]</scope>
    <source>
        <strain evidence="7 8">MSr11954</strain>
    </source>
</reference>
<dbReference type="CDD" id="cd02809">
    <property type="entry name" value="alpha_hydroxyacid_oxid_FMN"/>
    <property type="match status" value="1"/>
</dbReference>
<comment type="cofactor">
    <cofactor evidence="1">
        <name>FMN</name>
        <dbReference type="ChEBI" id="CHEBI:58210"/>
    </cofactor>
</comment>